<evidence type="ECO:0000313" key="2">
    <source>
        <dbReference type="EMBL" id="KNZ58650.1"/>
    </source>
</evidence>
<protein>
    <recommendedName>
        <fullName evidence="4">Retrotransposon gag domain-containing protein</fullName>
    </recommendedName>
</protein>
<evidence type="ECO:0000313" key="3">
    <source>
        <dbReference type="Proteomes" id="UP000037035"/>
    </source>
</evidence>
<dbReference type="Proteomes" id="UP000037035">
    <property type="component" value="Unassembled WGS sequence"/>
</dbReference>
<proteinExistence type="predicted"/>
<evidence type="ECO:0000256" key="1">
    <source>
        <dbReference type="SAM" id="MobiDB-lite"/>
    </source>
</evidence>
<feature type="compositionally biased region" description="Pro residues" evidence="1">
    <location>
        <begin position="37"/>
        <end position="48"/>
    </location>
</feature>
<dbReference type="VEuPathDB" id="FungiDB:VP01_1888g4"/>
<gene>
    <name evidence="2" type="ORF">VP01_1888g4</name>
</gene>
<comment type="caution">
    <text evidence="2">The sequence shown here is derived from an EMBL/GenBank/DDBJ whole genome shotgun (WGS) entry which is preliminary data.</text>
</comment>
<dbReference type="EMBL" id="LAVV01006712">
    <property type="protein sequence ID" value="KNZ58650.1"/>
    <property type="molecule type" value="Genomic_DNA"/>
</dbReference>
<sequence length="258" mass="28486">MAVSEQRACVDQLATDVTQMGDMMQKMMSFLETSPILNPPPQAAPPPVHTTDQAHEAPPHMQAHAELQQQAPLGIQCISRLEEFPLTMFFFVLEQVAQDCTVKALLSKLVVIFGDKLSKENAKRQLANCQQRGLSIGEYNTQFSSLVYLVEDVEANCIEKYVDSLNSCIIHKAMSKEWLSVTTLEKKMELASEAAAELDIFTALPYVSPSLNPQAPLSLSRPPGLFPPRPPAFVTPDPDTMEVDAATARCGKKNRLSR</sequence>
<evidence type="ECO:0008006" key="4">
    <source>
        <dbReference type="Google" id="ProtNLM"/>
    </source>
</evidence>
<organism evidence="2 3">
    <name type="scientific">Puccinia sorghi</name>
    <dbReference type="NCBI Taxonomy" id="27349"/>
    <lineage>
        <taxon>Eukaryota</taxon>
        <taxon>Fungi</taxon>
        <taxon>Dikarya</taxon>
        <taxon>Basidiomycota</taxon>
        <taxon>Pucciniomycotina</taxon>
        <taxon>Pucciniomycetes</taxon>
        <taxon>Pucciniales</taxon>
        <taxon>Pucciniaceae</taxon>
        <taxon>Puccinia</taxon>
    </lineage>
</organism>
<dbReference type="AlphaFoldDB" id="A0A0L6VEW8"/>
<reference evidence="2 3" key="1">
    <citation type="submission" date="2015-08" db="EMBL/GenBank/DDBJ databases">
        <title>Next Generation Sequencing and Analysis of the Genome of Puccinia sorghi L Schw, the Causal Agent of Maize Common Rust.</title>
        <authorList>
            <person name="Rochi L."/>
            <person name="Burguener G."/>
            <person name="Darino M."/>
            <person name="Turjanski A."/>
            <person name="Kreff E."/>
            <person name="Dieguez M.J."/>
            <person name="Sacco F."/>
        </authorList>
    </citation>
    <scope>NUCLEOTIDE SEQUENCE [LARGE SCALE GENOMIC DNA]</scope>
    <source>
        <strain evidence="2 3">RO10H11247</strain>
    </source>
</reference>
<name>A0A0L6VEW8_9BASI</name>
<keyword evidence="3" id="KW-1185">Reference proteome</keyword>
<accession>A0A0L6VEW8</accession>
<feature type="region of interest" description="Disordered" evidence="1">
    <location>
        <begin position="36"/>
        <end position="58"/>
    </location>
</feature>